<keyword evidence="2" id="KW-1185">Reference proteome</keyword>
<dbReference type="InterPro" id="IPR029052">
    <property type="entry name" value="Metallo-depent_PP-like"/>
</dbReference>
<dbReference type="SUPFAM" id="SSF56300">
    <property type="entry name" value="Metallo-dependent phosphatases"/>
    <property type="match status" value="1"/>
</dbReference>
<dbReference type="RefSeq" id="WP_197014266.1">
    <property type="nucleotide sequence ID" value="NZ_BAABES010000002.1"/>
</dbReference>
<accession>A0A931DQ84</accession>
<dbReference type="AlphaFoldDB" id="A0A931DQ84"/>
<dbReference type="Gene3D" id="3.60.21.10">
    <property type="match status" value="1"/>
</dbReference>
<evidence type="ECO:0000313" key="2">
    <source>
        <dbReference type="Proteomes" id="UP000614047"/>
    </source>
</evidence>
<protein>
    <submittedName>
        <fullName evidence="1">Icc-related predicted phosphoesterase</fullName>
    </submittedName>
</protein>
<dbReference type="Proteomes" id="UP000614047">
    <property type="component" value="Unassembled WGS sequence"/>
</dbReference>
<sequence>MRVVDGTCTTIASLPYSRARTGGGTEAASLPVQRIRVGAVPDGCDALLVAGDLQGVAVSPWGGDPVLLGIAVADYLEVWAGEGLLPPPGRLGVVLTGDLYSAPGADRRGATGAVADVWLAFAAMGAPLLVGVAGNHDVVSAGEAAEVGAALLDGHCVERGGTRFGGVGGIIGDPRRHGRSPESGFLARLDRVLDEEPSVLVLHEGPAGDGPGQPGNARVRERVAVRPPPLTVCGHVHWRQPVAALGNGHIVNADDRLVLLTSGS</sequence>
<comment type="caution">
    <text evidence="1">The sequence shown here is derived from an EMBL/GenBank/DDBJ whole genome shotgun (WGS) entry which is preliminary data.</text>
</comment>
<reference evidence="1" key="1">
    <citation type="submission" date="2020-11" db="EMBL/GenBank/DDBJ databases">
        <title>Sequencing the genomes of 1000 actinobacteria strains.</title>
        <authorList>
            <person name="Klenk H.-P."/>
        </authorList>
    </citation>
    <scope>NUCLEOTIDE SEQUENCE</scope>
    <source>
        <strain evidence="1">DSM 43175</strain>
    </source>
</reference>
<organism evidence="1 2">
    <name type="scientific">Actinomadura viridis</name>
    <dbReference type="NCBI Taxonomy" id="58110"/>
    <lineage>
        <taxon>Bacteria</taxon>
        <taxon>Bacillati</taxon>
        <taxon>Actinomycetota</taxon>
        <taxon>Actinomycetes</taxon>
        <taxon>Streptosporangiales</taxon>
        <taxon>Thermomonosporaceae</taxon>
        <taxon>Actinomadura</taxon>
    </lineage>
</organism>
<dbReference type="EMBL" id="JADOUA010000001">
    <property type="protein sequence ID" value="MBG6092022.1"/>
    <property type="molecule type" value="Genomic_DNA"/>
</dbReference>
<gene>
    <name evidence="1" type="ORF">IW256_006135</name>
</gene>
<name>A0A931DQ84_9ACTN</name>
<proteinExistence type="predicted"/>
<evidence type="ECO:0000313" key="1">
    <source>
        <dbReference type="EMBL" id="MBG6092022.1"/>
    </source>
</evidence>